<dbReference type="PANTHER" id="PTHR21541">
    <property type="entry name" value="BTB POZ DOMAIN CONTAINING 12"/>
    <property type="match status" value="1"/>
</dbReference>
<dbReference type="PANTHER" id="PTHR21541:SF3">
    <property type="entry name" value="STRUCTURE-SPECIFIC ENDONUCLEASE SUBUNIT SLX4"/>
    <property type="match status" value="1"/>
</dbReference>
<protein>
    <submittedName>
        <fullName evidence="2">6015_t:CDS:1</fullName>
    </submittedName>
</protein>
<gene>
    <name evidence="2" type="ORF">DEBURN_LOCUS2064</name>
</gene>
<dbReference type="OrthoDB" id="5576441at2759"/>
<evidence type="ECO:0000313" key="3">
    <source>
        <dbReference type="Proteomes" id="UP000789706"/>
    </source>
</evidence>
<dbReference type="AlphaFoldDB" id="A0A9N8YVU1"/>
<evidence type="ECO:0000313" key="2">
    <source>
        <dbReference type="EMBL" id="CAG8449966.1"/>
    </source>
</evidence>
<feature type="region of interest" description="Disordered" evidence="1">
    <location>
        <begin position="123"/>
        <end position="207"/>
    </location>
</feature>
<reference evidence="2" key="1">
    <citation type="submission" date="2021-06" db="EMBL/GenBank/DDBJ databases">
        <authorList>
            <person name="Kallberg Y."/>
            <person name="Tangrot J."/>
            <person name="Rosling A."/>
        </authorList>
    </citation>
    <scope>NUCLEOTIDE SEQUENCE</scope>
    <source>
        <strain evidence="2">AZ414A</strain>
    </source>
</reference>
<sequence length="569" mass="65726">MQNNQDILMEVNNNVKANINIPSPEKKTIVSEKVTTRKLNTIEKRLKKKRMMVYKPKNYEMESITSFFQPLTNEYTPGDSNNVNESNQVIATDILQNNASNKYKDLNNVDKLNQININKDPITIDIKPDESSTSYSHKELSKIENPTNGLQNSHHISVCHDTSQDDRNTSQDDRNTSQDDRNTSQDVRNTSQDDNNTSQDGKDRNINYENLSLNVESSKSRLSKLTSSLRGKEKGSNSCICTLCGKDLTKFGIMTREAHLNRCLEKKKFSSRIKDVKGKINHVKKCGNKQGYTVTKILSLLQELAQDVETRKGTQLTNYFSSKQKEERTATVSRTYQISSIEGLDQDSDFKSNVVIAAVSTVEEKRKKRKVEDSDDDFRLAKVLSLSEARERNRERWKNKNKKRKVVYTLETTPIIPPSESIAKARRRAQHMFFKKRTMKDIVKHCPPTPTFGPSRLAKRFECPPINLNKDENEIITKTQRKSLWKMQALGGPESTLTDDDYITDMLRNAESSYVPSPNGHRFSSYTLRPFRRRFEICSRCINKYWGRMPSENEPARDENVERNYYYYQ</sequence>
<comment type="caution">
    <text evidence="2">The sequence shown here is derived from an EMBL/GenBank/DDBJ whole genome shotgun (WGS) entry which is preliminary data.</text>
</comment>
<feature type="compositionally biased region" description="Basic and acidic residues" evidence="1">
    <location>
        <begin position="126"/>
        <end position="142"/>
    </location>
</feature>
<dbReference type="Proteomes" id="UP000789706">
    <property type="component" value="Unassembled WGS sequence"/>
</dbReference>
<organism evidence="2 3">
    <name type="scientific">Diversispora eburnea</name>
    <dbReference type="NCBI Taxonomy" id="1213867"/>
    <lineage>
        <taxon>Eukaryota</taxon>
        <taxon>Fungi</taxon>
        <taxon>Fungi incertae sedis</taxon>
        <taxon>Mucoromycota</taxon>
        <taxon>Glomeromycotina</taxon>
        <taxon>Glomeromycetes</taxon>
        <taxon>Diversisporales</taxon>
        <taxon>Diversisporaceae</taxon>
        <taxon>Diversispora</taxon>
    </lineage>
</organism>
<dbReference type="GO" id="GO:0000712">
    <property type="term" value="P:resolution of meiotic recombination intermediates"/>
    <property type="evidence" value="ECO:0007669"/>
    <property type="project" value="TreeGrafter"/>
</dbReference>
<keyword evidence="3" id="KW-1185">Reference proteome</keyword>
<name>A0A9N8YVU1_9GLOM</name>
<dbReference type="GO" id="GO:0033557">
    <property type="term" value="C:Slx1-Slx4 complex"/>
    <property type="evidence" value="ECO:0007669"/>
    <property type="project" value="TreeGrafter"/>
</dbReference>
<feature type="compositionally biased region" description="Polar residues" evidence="1">
    <location>
        <begin position="184"/>
        <end position="199"/>
    </location>
</feature>
<feature type="compositionally biased region" description="Basic and acidic residues" evidence="1">
    <location>
        <begin position="162"/>
        <end position="183"/>
    </location>
</feature>
<accession>A0A9N8YVU1</accession>
<dbReference type="EMBL" id="CAJVPK010000106">
    <property type="protein sequence ID" value="CAG8449966.1"/>
    <property type="molecule type" value="Genomic_DNA"/>
</dbReference>
<evidence type="ECO:0000256" key="1">
    <source>
        <dbReference type="SAM" id="MobiDB-lite"/>
    </source>
</evidence>
<feature type="compositionally biased region" description="Polar residues" evidence="1">
    <location>
        <begin position="144"/>
        <end position="155"/>
    </location>
</feature>
<proteinExistence type="predicted"/>